<keyword evidence="3 4" id="KW-0456">Lyase</keyword>
<evidence type="ECO:0000259" key="6">
    <source>
        <dbReference type="Pfam" id="PF05426"/>
    </source>
</evidence>
<feature type="binding site" evidence="4">
    <location>
        <position position="261"/>
    </location>
    <ligand>
        <name>substrate</name>
    </ligand>
</feature>
<dbReference type="InterPro" id="IPR022859">
    <property type="entry name" value="Alginate_lyase"/>
</dbReference>
<evidence type="ECO:0000313" key="8">
    <source>
        <dbReference type="Proteomes" id="UP000746535"/>
    </source>
</evidence>
<dbReference type="RefSeq" id="WP_168082447.1">
    <property type="nucleotide sequence ID" value="NZ_JAAVJI010000002.1"/>
</dbReference>
<feature type="compositionally biased region" description="Basic and acidic residues" evidence="5">
    <location>
        <begin position="367"/>
        <end position="385"/>
    </location>
</feature>
<evidence type="ECO:0000256" key="1">
    <source>
        <dbReference type="ARBA" id="ARBA00022729"/>
    </source>
</evidence>
<dbReference type="EMBL" id="JAAVJI010000002">
    <property type="protein sequence ID" value="NJP00393.1"/>
    <property type="molecule type" value="Genomic_DNA"/>
</dbReference>
<feature type="binding site" evidence="4">
    <location>
        <begin position="70"/>
        <end position="71"/>
    </location>
    <ligand>
        <name>substrate</name>
    </ligand>
</feature>
<dbReference type="NCBIfam" id="NF001467">
    <property type="entry name" value="PRK00325.1-2"/>
    <property type="match status" value="1"/>
</dbReference>
<dbReference type="InterPro" id="IPR008929">
    <property type="entry name" value="Chondroitin_lyas"/>
</dbReference>
<feature type="signal peptide" evidence="4">
    <location>
        <begin position="1"/>
        <end position="31"/>
    </location>
</feature>
<accession>A0ABX0YEC8</accession>
<dbReference type="Proteomes" id="UP000746535">
    <property type="component" value="Unassembled WGS sequence"/>
</dbReference>
<feature type="binding site" evidence="4">
    <location>
        <begin position="143"/>
        <end position="144"/>
    </location>
    <ligand>
        <name>substrate</name>
    </ligand>
</feature>
<comment type="similarity">
    <text evidence="4">Belongs to the polysaccharide lyase 5 family.</text>
</comment>
<gene>
    <name evidence="4" type="primary">algL</name>
    <name evidence="7" type="ORF">HBH25_05900</name>
</gene>
<organism evidence="7 8">
    <name type="scientific">Pseudomonas quercus</name>
    <dbReference type="NCBI Taxonomy" id="2722792"/>
    <lineage>
        <taxon>Bacteria</taxon>
        <taxon>Pseudomonadati</taxon>
        <taxon>Pseudomonadota</taxon>
        <taxon>Gammaproteobacteria</taxon>
        <taxon>Pseudomonadales</taxon>
        <taxon>Pseudomonadaceae</taxon>
        <taxon>Pseudomonas</taxon>
    </lineage>
</organism>
<comment type="caution">
    <text evidence="7">The sequence shown here is derived from an EMBL/GenBank/DDBJ whole genome shotgun (WGS) entry which is preliminary data.</text>
</comment>
<name>A0ABX0YEC8_9PSED</name>
<reference evidence="7 8" key="1">
    <citation type="submission" date="2020-03" db="EMBL/GenBank/DDBJ databases">
        <authorList>
            <person name="Wang L."/>
            <person name="He N."/>
            <person name="Li Y."/>
            <person name="Fang Y."/>
            <person name="Zhang F."/>
        </authorList>
    </citation>
    <scope>NUCLEOTIDE SEQUENCE [LARGE SCALE GENOMIC DNA]</scope>
    <source>
        <strain evidence="8">hsmgli-8</strain>
    </source>
</reference>
<comment type="function">
    <text evidence="4">Catalyzes the depolymerization of alginate by cleaving the beta-1,4 glycosidic bond between two adjacent sugar residues via a beta-elimination mechanism.</text>
</comment>
<dbReference type="HAMAP" id="MF_00557">
    <property type="entry name" value="Alginate_lyase"/>
    <property type="match status" value="1"/>
</dbReference>
<evidence type="ECO:0000256" key="5">
    <source>
        <dbReference type="SAM" id="MobiDB-lite"/>
    </source>
</evidence>
<comment type="catalytic activity">
    <reaction evidence="4">
        <text>Eliminative cleavage of alginate to give oligosaccharides with 4-deoxy-alpha-L-erythro-hex-4-enuronosyl groups at their non-reducing ends and beta-D-mannuronate at their reducing end.</text>
        <dbReference type="EC" id="4.2.2.3"/>
    </reaction>
</comment>
<keyword evidence="1 4" id="KW-0732">Signal</keyword>
<evidence type="ECO:0000256" key="3">
    <source>
        <dbReference type="ARBA" id="ARBA00023239"/>
    </source>
</evidence>
<dbReference type="InterPro" id="IPR008397">
    <property type="entry name" value="Alginate_lyase_dom"/>
</dbReference>
<feature type="chain" id="PRO_5044917484" description="Alginate lyase" evidence="4">
    <location>
        <begin position="32"/>
        <end position="393"/>
    </location>
</feature>
<proteinExistence type="inferred from homology"/>
<dbReference type="Gene3D" id="1.50.10.100">
    <property type="entry name" value="Chondroitin AC/alginate lyase"/>
    <property type="match status" value="1"/>
</dbReference>
<feature type="region of interest" description="Disordered" evidence="5">
    <location>
        <begin position="359"/>
        <end position="393"/>
    </location>
</feature>
<evidence type="ECO:0000256" key="2">
    <source>
        <dbReference type="ARBA" id="ARBA00022764"/>
    </source>
</evidence>
<sequence precursor="true">MLTSRLTPKAARRFFAPALLGLAMFGSVAHAAGLVPPQGYYDGIEKPGKGGSFDCPAPPTPYTGSLQFRSKYEGSDKARATFNAASDQAFRDSTKDITTLERGVSKQVMQFMRDGKPAELDCTLNWLGAWADANALMSKDFNHTGKSMRKWALGSISSSYLRLKFSESHPLQGHEAQTQKIEAWFSRMADQVVSDWSNLPLEKINNHSYWAAWSVMATSVVTNRRDLFDWSVKEFKVAANQVDDQGFLPNELKRNQRALAYHNYALPPLAMIATFAQANGVDLRPENNGALKRLGDRVLEGSKEPEEFEQRNGDKQDMTDLKIDSKYAWLEPYCTLYNCSPDTVARKREMEPFKTFRLGGDLTRTFDPQHEKGEKGGRGNNKADDQADDKDDE</sequence>
<dbReference type="CDD" id="cd00244">
    <property type="entry name" value="AlgLyase"/>
    <property type="match status" value="1"/>
</dbReference>
<evidence type="ECO:0000313" key="7">
    <source>
        <dbReference type="EMBL" id="NJP00393.1"/>
    </source>
</evidence>
<dbReference type="GO" id="GO:0045135">
    <property type="term" value="F:poly(beta-D-mannuronate) lyase activity"/>
    <property type="evidence" value="ECO:0007669"/>
    <property type="project" value="UniProtKB-EC"/>
</dbReference>
<keyword evidence="2" id="KW-0574">Periplasm</keyword>
<keyword evidence="8" id="KW-1185">Reference proteome</keyword>
<protein>
    <recommendedName>
        <fullName evidence="4">Alginate lyase</fullName>
        <ecNumber evidence="4">4.2.2.3</ecNumber>
    </recommendedName>
    <alternativeName>
        <fullName evidence="4">Poly(beta-D-mannuronate) lyase</fullName>
    </alternativeName>
</protein>
<dbReference type="Pfam" id="PF05426">
    <property type="entry name" value="Alginate_lyase"/>
    <property type="match status" value="1"/>
</dbReference>
<dbReference type="SUPFAM" id="SSF48230">
    <property type="entry name" value="Chondroitin AC/alginate lyase"/>
    <property type="match status" value="1"/>
</dbReference>
<evidence type="ECO:0000256" key="4">
    <source>
        <dbReference type="HAMAP-Rule" id="MF_00557"/>
    </source>
</evidence>
<dbReference type="EC" id="4.2.2.3" evidence="4"/>
<feature type="domain" description="Alginate lyase" evidence="6">
    <location>
        <begin position="67"/>
        <end position="308"/>
    </location>
</feature>